<accession>A0ACC1ILR7</accession>
<keyword evidence="2" id="KW-1185">Reference proteome</keyword>
<evidence type="ECO:0000313" key="2">
    <source>
        <dbReference type="Proteomes" id="UP001150581"/>
    </source>
</evidence>
<organism evidence="1 2">
    <name type="scientific">Kickxella alabastrina</name>
    <dbReference type="NCBI Taxonomy" id="61397"/>
    <lineage>
        <taxon>Eukaryota</taxon>
        <taxon>Fungi</taxon>
        <taxon>Fungi incertae sedis</taxon>
        <taxon>Zoopagomycota</taxon>
        <taxon>Kickxellomycotina</taxon>
        <taxon>Kickxellomycetes</taxon>
        <taxon>Kickxellales</taxon>
        <taxon>Kickxellaceae</taxon>
        <taxon>Kickxella</taxon>
    </lineage>
</organism>
<sequence>MDSHDLDNIDLFGDLSAEDQLELNQMNKRRQAEAHKLHNEKATPDSLEFQRRWYLWSASQTTPDRLTLKNHEPINYGQAFTPSQCQEILQSTYNFVGTKGWSHQRHGAFPTRDVPVSVLSVSTMVYERLKALLFPKLEEHTGIEAKFWTFRDLFIVGYHEDHQRMLGLHTDGCLASLTLLLNDPAEFQGGGTFFEKFDMLVNQTPGDAWVHDANLRHSGIEITQGTRVIMVGFMDTVGGITEEYSVLTKESI</sequence>
<comment type="caution">
    <text evidence="1">The sequence shown here is derived from an EMBL/GenBank/DDBJ whole genome shotgun (WGS) entry which is preliminary data.</text>
</comment>
<proteinExistence type="predicted"/>
<protein>
    <submittedName>
        <fullName evidence="1">Uncharacterized protein</fullName>
    </submittedName>
</protein>
<evidence type="ECO:0000313" key="1">
    <source>
        <dbReference type="EMBL" id="KAJ1898123.1"/>
    </source>
</evidence>
<dbReference type="EMBL" id="JANBPG010000267">
    <property type="protein sequence ID" value="KAJ1898123.1"/>
    <property type="molecule type" value="Genomic_DNA"/>
</dbReference>
<dbReference type="Proteomes" id="UP001150581">
    <property type="component" value="Unassembled WGS sequence"/>
</dbReference>
<reference evidence="1" key="1">
    <citation type="submission" date="2022-07" db="EMBL/GenBank/DDBJ databases">
        <title>Phylogenomic reconstructions and comparative analyses of Kickxellomycotina fungi.</title>
        <authorList>
            <person name="Reynolds N.K."/>
            <person name="Stajich J.E."/>
            <person name="Barry K."/>
            <person name="Grigoriev I.V."/>
            <person name="Crous P."/>
            <person name="Smith M.E."/>
        </authorList>
    </citation>
    <scope>NUCLEOTIDE SEQUENCE</scope>
    <source>
        <strain evidence="1">Benny 63K</strain>
    </source>
</reference>
<name>A0ACC1ILR7_9FUNG</name>
<gene>
    <name evidence="1" type="ORF">LPJ66_002950</name>
</gene>